<comment type="pathway">
    <text evidence="8">Cofactor biosynthesis; NAD(+) biosynthesis; NAD(+) from deamido-NAD(+) (ammonia route): step 1/1.</text>
</comment>
<dbReference type="GO" id="GO:0009435">
    <property type="term" value="P:NAD+ biosynthetic process"/>
    <property type="evidence" value="ECO:0007669"/>
    <property type="project" value="UniProtKB-UniRule"/>
</dbReference>
<dbReference type="InterPro" id="IPR003694">
    <property type="entry name" value="NAD_synthase"/>
</dbReference>
<feature type="domain" description="NAD/GMP synthase" evidence="11">
    <location>
        <begin position="5"/>
        <end position="248"/>
    </location>
</feature>
<dbReference type="Proteomes" id="UP000002063">
    <property type="component" value="Chromosome"/>
</dbReference>
<evidence type="ECO:0000313" key="12">
    <source>
        <dbReference type="EMBL" id="ACX72934.1"/>
    </source>
</evidence>
<dbReference type="GO" id="GO:0004359">
    <property type="term" value="F:glutaminase activity"/>
    <property type="evidence" value="ECO:0007669"/>
    <property type="project" value="InterPro"/>
</dbReference>
<dbReference type="GO" id="GO:0046872">
    <property type="term" value="F:metal ion binding"/>
    <property type="evidence" value="ECO:0007669"/>
    <property type="project" value="UniProtKB-KW"/>
</dbReference>
<evidence type="ECO:0000256" key="4">
    <source>
        <dbReference type="ARBA" id="ARBA00022741"/>
    </source>
</evidence>
<feature type="binding site" evidence="8">
    <location>
        <position position="33"/>
    </location>
    <ligand>
        <name>Mg(2+)</name>
        <dbReference type="ChEBI" id="CHEBI:18420"/>
    </ligand>
</feature>
<keyword evidence="3 8" id="KW-0479">Metal-binding</keyword>
<dbReference type="InterPro" id="IPR014729">
    <property type="entry name" value="Rossmann-like_a/b/a_fold"/>
</dbReference>
<feature type="binding site" evidence="8">
    <location>
        <position position="133"/>
    </location>
    <ligand>
        <name>ATP</name>
        <dbReference type="ChEBI" id="CHEBI:30616"/>
    </ligand>
</feature>
<dbReference type="eggNOG" id="arCOG00069">
    <property type="taxonomic scope" value="Archaea"/>
</dbReference>
<name>C9RH82_METVM</name>
<comment type="catalytic activity">
    <reaction evidence="8 10">
        <text>deamido-NAD(+) + NH4(+) + ATP = AMP + diphosphate + NAD(+) + H(+)</text>
        <dbReference type="Rhea" id="RHEA:21188"/>
        <dbReference type="ChEBI" id="CHEBI:15378"/>
        <dbReference type="ChEBI" id="CHEBI:28938"/>
        <dbReference type="ChEBI" id="CHEBI:30616"/>
        <dbReference type="ChEBI" id="CHEBI:33019"/>
        <dbReference type="ChEBI" id="CHEBI:57540"/>
        <dbReference type="ChEBI" id="CHEBI:58437"/>
        <dbReference type="ChEBI" id="CHEBI:456215"/>
        <dbReference type="EC" id="6.3.1.5"/>
    </reaction>
</comment>
<evidence type="ECO:0000256" key="5">
    <source>
        <dbReference type="ARBA" id="ARBA00022840"/>
    </source>
</evidence>
<dbReference type="RefSeq" id="WP_015733154.1">
    <property type="nucleotide sequence ID" value="NC_013407.1"/>
</dbReference>
<evidence type="ECO:0000256" key="8">
    <source>
        <dbReference type="HAMAP-Rule" id="MF_00193"/>
    </source>
</evidence>
<dbReference type="HAMAP" id="MF_00193">
    <property type="entry name" value="NadE_ammonia_dep"/>
    <property type="match status" value="1"/>
</dbReference>
<dbReference type="EMBL" id="CP001787">
    <property type="protein sequence ID" value="ACX72934.1"/>
    <property type="molecule type" value="Genomic_DNA"/>
</dbReference>
<evidence type="ECO:0000313" key="13">
    <source>
        <dbReference type="Proteomes" id="UP000002063"/>
    </source>
</evidence>
<dbReference type="FunFam" id="3.40.50.620:FF:000106">
    <property type="entry name" value="Glutamine-dependent NAD(+) synthetase"/>
    <property type="match status" value="1"/>
</dbReference>
<accession>C9RH82</accession>
<feature type="binding site" evidence="8">
    <location>
        <position position="153"/>
    </location>
    <ligand>
        <name>deamido-NAD(+)</name>
        <dbReference type="ChEBI" id="CHEBI:58437"/>
        <note>ligand shared between two neighboring subunits</note>
    </ligand>
</feature>
<dbReference type="GO" id="GO:0003952">
    <property type="term" value="F:NAD+ synthase (glutamine-hydrolyzing) activity"/>
    <property type="evidence" value="ECO:0007669"/>
    <property type="project" value="InterPro"/>
</dbReference>
<keyword evidence="6 8" id="KW-0460">Magnesium</keyword>
<dbReference type="GO" id="GO:0005524">
    <property type="term" value="F:ATP binding"/>
    <property type="evidence" value="ECO:0007669"/>
    <property type="project" value="UniProtKB-UniRule"/>
</dbReference>
<dbReference type="Gene3D" id="3.40.50.620">
    <property type="entry name" value="HUPs"/>
    <property type="match status" value="1"/>
</dbReference>
<dbReference type="CDD" id="cd00553">
    <property type="entry name" value="NAD_synthase"/>
    <property type="match status" value="1"/>
</dbReference>
<comment type="function">
    <text evidence="8">Catalyzes the ATP-dependent amidation of deamido-NAD to form NAD. Uses ammonia as a nitrogen source.</text>
</comment>
<evidence type="ECO:0000256" key="6">
    <source>
        <dbReference type="ARBA" id="ARBA00022842"/>
    </source>
</evidence>
<comment type="similarity">
    <text evidence="1 8 9">Belongs to the NAD synthetase family.</text>
</comment>
<feature type="binding site" evidence="8">
    <location>
        <position position="184"/>
    </location>
    <ligand>
        <name>ATP</name>
        <dbReference type="ChEBI" id="CHEBI:30616"/>
    </ligand>
</feature>
<dbReference type="NCBIfam" id="TIGR00552">
    <property type="entry name" value="nadE"/>
    <property type="match status" value="1"/>
</dbReference>
<organism evidence="12 13">
    <name type="scientific">Methanocaldococcus vulcanius (strain ATCC 700851 / DSM 12094 / M7)</name>
    <name type="common">Methanococcus vulcanius</name>
    <dbReference type="NCBI Taxonomy" id="579137"/>
    <lineage>
        <taxon>Archaea</taxon>
        <taxon>Methanobacteriati</taxon>
        <taxon>Methanobacteriota</taxon>
        <taxon>Methanomada group</taxon>
        <taxon>Methanococci</taxon>
        <taxon>Methanococcales</taxon>
        <taxon>Methanocaldococcaceae</taxon>
        <taxon>Methanocaldococcus</taxon>
    </lineage>
</organism>
<dbReference type="HOGENOM" id="CLU_059327_1_1_2"/>
<dbReference type="GO" id="GO:0005737">
    <property type="term" value="C:cytoplasm"/>
    <property type="evidence" value="ECO:0007669"/>
    <property type="project" value="InterPro"/>
</dbReference>
<feature type="binding site" evidence="8">
    <location>
        <begin position="27"/>
        <end position="34"/>
    </location>
    <ligand>
        <name>ATP</name>
        <dbReference type="ChEBI" id="CHEBI:30616"/>
    </ligand>
</feature>
<feature type="binding site" evidence="8">
    <location>
        <position position="162"/>
    </location>
    <ligand>
        <name>ATP</name>
        <dbReference type="ChEBI" id="CHEBI:30616"/>
    </ligand>
</feature>
<dbReference type="PANTHER" id="PTHR23090">
    <property type="entry name" value="NH 3 /GLUTAMINE-DEPENDENT NAD + SYNTHETASE"/>
    <property type="match status" value="1"/>
</dbReference>
<evidence type="ECO:0000259" key="11">
    <source>
        <dbReference type="Pfam" id="PF02540"/>
    </source>
</evidence>
<keyword evidence="4 8" id="KW-0547">Nucleotide-binding</keyword>
<dbReference type="GO" id="GO:0008795">
    <property type="term" value="F:NAD+ synthase activity"/>
    <property type="evidence" value="ECO:0007669"/>
    <property type="project" value="UniProtKB-UniRule"/>
</dbReference>
<evidence type="ECO:0000256" key="3">
    <source>
        <dbReference type="ARBA" id="ARBA00022723"/>
    </source>
</evidence>
<dbReference type="InterPro" id="IPR022310">
    <property type="entry name" value="NAD/GMP_synthase"/>
</dbReference>
<evidence type="ECO:0000256" key="9">
    <source>
        <dbReference type="RuleBase" id="RU003811"/>
    </source>
</evidence>
<keyword evidence="7 8" id="KW-0520">NAD</keyword>
<dbReference type="STRING" id="579137.Metvu_1076"/>
<comment type="subunit">
    <text evidence="8">Homodimer.</text>
</comment>
<dbReference type="NCBIfam" id="NF010587">
    <property type="entry name" value="PRK13980.1"/>
    <property type="match status" value="1"/>
</dbReference>
<dbReference type="InterPro" id="IPR022926">
    <property type="entry name" value="NH(3)-dep_NAD(+)_synth"/>
</dbReference>
<dbReference type="UniPathway" id="UPA00253">
    <property type="reaction ID" value="UER00333"/>
</dbReference>
<dbReference type="SUPFAM" id="SSF52402">
    <property type="entry name" value="Adenine nucleotide alpha hydrolases-like"/>
    <property type="match status" value="1"/>
</dbReference>
<evidence type="ECO:0000256" key="2">
    <source>
        <dbReference type="ARBA" id="ARBA00022598"/>
    </source>
</evidence>
<keyword evidence="13" id="KW-1185">Reference proteome</keyword>
<feature type="binding site" description="in other chain" evidence="8">
    <location>
        <begin position="243"/>
        <end position="244"/>
    </location>
    <ligand>
        <name>deamido-NAD(+)</name>
        <dbReference type="ChEBI" id="CHEBI:58437"/>
        <note>ligand shared between two neighboring subunits</note>
    </ligand>
</feature>
<protein>
    <recommendedName>
        <fullName evidence="8 10">NH(3)-dependent NAD(+) synthetase</fullName>
        <ecNumber evidence="8 10">6.3.1.5</ecNumber>
    </recommendedName>
</protein>
<reference evidence="12" key="1">
    <citation type="submission" date="2009-10" db="EMBL/GenBank/DDBJ databases">
        <title>Complete sequence of chromosome of Methanocaldococcus vulcanius M7.</title>
        <authorList>
            <consortium name="US DOE Joint Genome Institute"/>
            <person name="Lucas S."/>
            <person name="Copeland A."/>
            <person name="Lapidus A."/>
            <person name="Glavina del Rio T."/>
            <person name="Dalin E."/>
            <person name="Tice H."/>
            <person name="Bruce D."/>
            <person name="Goodwin L."/>
            <person name="Pitluck S."/>
            <person name="Lcollab F.I."/>
            <person name="Brettin T."/>
            <person name="Detter J.C."/>
            <person name="Han C."/>
            <person name="Tapia R."/>
            <person name="Kuske C.R."/>
            <person name="Schmutz J."/>
            <person name="Larimer F."/>
            <person name="Land M."/>
            <person name="Hauser L."/>
            <person name="Kyrpides N."/>
            <person name="Ovchinikova G."/>
            <person name="Sieprawska-Lupa M."/>
            <person name="Whitman W.B."/>
            <person name="Woyke T."/>
        </authorList>
    </citation>
    <scope>NUCLEOTIDE SEQUENCE [LARGE SCALE GENOMIC DNA]</scope>
    <source>
        <strain evidence="12">M7</strain>
    </source>
</reference>
<proteinExistence type="inferred from homology"/>
<keyword evidence="2 8" id="KW-0436">Ligase</keyword>
<dbReference type="Pfam" id="PF02540">
    <property type="entry name" value="NAD_synthase"/>
    <property type="match status" value="1"/>
</dbReference>
<evidence type="ECO:0000256" key="10">
    <source>
        <dbReference type="RuleBase" id="RU003812"/>
    </source>
</evidence>
<evidence type="ECO:0000256" key="1">
    <source>
        <dbReference type="ARBA" id="ARBA00005859"/>
    </source>
</evidence>
<feature type="binding site" description="in other chain" evidence="8">
    <location>
        <position position="113"/>
    </location>
    <ligand>
        <name>deamido-NAD(+)</name>
        <dbReference type="ChEBI" id="CHEBI:58437"/>
        <note>ligand shared between two neighboring subunits</note>
    </ligand>
</feature>
<gene>
    <name evidence="8" type="primary">nadE</name>
    <name evidence="12" type="ordered locus">Metvu_1076</name>
</gene>
<dbReference type="KEGG" id="mvu:Metvu_1076"/>
<feature type="binding site" evidence="8">
    <location>
        <position position="138"/>
    </location>
    <ligand>
        <name>Mg(2+)</name>
        <dbReference type="ChEBI" id="CHEBI:18420"/>
    </ligand>
</feature>
<evidence type="ECO:0000256" key="7">
    <source>
        <dbReference type="ARBA" id="ARBA00023027"/>
    </source>
</evidence>
<dbReference type="OrthoDB" id="39312at2157"/>
<dbReference type="PANTHER" id="PTHR23090:SF9">
    <property type="entry name" value="GLUTAMINE-DEPENDENT NAD(+) SYNTHETASE"/>
    <property type="match status" value="1"/>
</dbReference>
<keyword evidence="5 8" id="KW-0067">ATP-binding</keyword>
<sequence length="251" mass="28023">MKNEVDKIVKFIRDKVEEARVNGVVIGLSGGIDSSLTAYLCVKALGKDRVLGIIMPEKYSNRKDIEHAIMVAKSLGIKYIISDITDILKAFGAGGYVPTREFDKIADGNLKARIRMCILYYFANKYNLLVAGTANKSETYVGYGTKHGDIACDIKPIGNLFKTEVREMAKYLGIPKEIIEKPPSAGLWEGQTDEDELGVKYETLDKILKCYEEGMNADEVVKKLGVEKEVVDKIFNLIKKNEHKRTLPPTP</sequence>
<feature type="binding site" description="in other chain" evidence="8">
    <location>
        <position position="146"/>
    </location>
    <ligand>
        <name>deamido-NAD(+)</name>
        <dbReference type="ChEBI" id="CHEBI:58437"/>
        <note>ligand shared between two neighboring subunits</note>
    </ligand>
</feature>
<dbReference type="AlphaFoldDB" id="C9RH82"/>
<dbReference type="EC" id="6.3.1.5" evidence="8 10"/>
<dbReference type="GeneID" id="8513415"/>